<dbReference type="InterPro" id="IPR022771">
    <property type="entry name" value="WAPL_C"/>
</dbReference>
<feature type="domain" description="Wings apart-like protein C-terminal" evidence="3">
    <location>
        <begin position="297"/>
        <end position="683"/>
    </location>
</feature>
<feature type="compositionally biased region" description="Polar residues" evidence="2">
    <location>
        <begin position="126"/>
        <end position="137"/>
    </location>
</feature>
<dbReference type="PANTHER" id="PTHR22100">
    <property type="entry name" value="WINGS APART-LIKE PROTEIN HOMOLOG"/>
    <property type="match status" value="1"/>
</dbReference>
<accession>A0A060SEB2</accession>
<evidence type="ECO:0000256" key="2">
    <source>
        <dbReference type="SAM" id="MobiDB-lite"/>
    </source>
</evidence>
<gene>
    <name evidence="4" type="ORF">BN946_scf184748.g27</name>
</gene>
<dbReference type="OrthoDB" id="78088at2759"/>
<dbReference type="InterPro" id="IPR011989">
    <property type="entry name" value="ARM-like"/>
</dbReference>
<feature type="compositionally biased region" description="Low complexity" evidence="2">
    <location>
        <begin position="153"/>
        <end position="164"/>
    </location>
</feature>
<dbReference type="Pfam" id="PF07814">
    <property type="entry name" value="WAPL"/>
    <property type="match status" value="1"/>
</dbReference>
<dbReference type="EMBL" id="CCBP010000088">
    <property type="protein sequence ID" value="CDO70629.1"/>
    <property type="molecule type" value="Genomic_DNA"/>
</dbReference>
<dbReference type="Proteomes" id="UP000029665">
    <property type="component" value="Unassembled WGS sequence"/>
</dbReference>
<dbReference type="HOGENOM" id="CLU_012436_0_0_1"/>
<dbReference type="STRING" id="5643.A0A060SEB2"/>
<dbReference type="PANTHER" id="PTHR22100:SF13">
    <property type="entry name" value="WINGS APART-LIKE PROTEIN HOMOLOG"/>
    <property type="match status" value="1"/>
</dbReference>
<feature type="compositionally biased region" description="Low complexity" evidence="2">
    <location>
        <begin position="116"/>
        <end position="125"/>
    </location>
</feature>
<reference evidence="4" key="1">
    <citation type="submission" date="2014-01" db="EMBL/GenBank/DDBJ databases">
        <title>The genome of the white-rot fungus Pycnoporus cinnabarinus: a basidiomycete model with a versatile arsenal for lignocellulosic biomass breakdown.</title>
        <authorList>
            <person name="Levasseur A."/>
            <person name="Lomascolo A."/>
            <person name="Ruiz-Duenas F.J."/>
            <person name="Uzan E."/>
            <person name="Piumi F."/>
            <person name="Kues U."/>
            <person name="Ram A.F.J."/>
            <person name="Murat C."/>
            <person name="Haon M."/>
            <person name="Benoit I."/>
            <person name="Arfi Y."/>
            <person name="Chevret D."/>
            <person name="Drula E."/>
            <person name="Kwon M.J."/>
            <person name="Gouret P."/>
            <person name="Lesage-Meessen L."/>
            <person name="Lombard V."/>
            <person name="Mariette J."/>
            <person name="Noirot C."/>
            <person name="Park J."/>
            <person name="Patyshakuliyeva A."/>
            <person name="Wieneger R.A.B."/>
            <person name="Wosten H.A.B."/>
            <person name="Martin F."/>
            <person name="Coutinho P.M."/>
            <person name="de Vries R."/>
            <person name="Martinez A.T."/>
            <person name="Klopp C."/>
            <person name="Pontarotti P."/>
            <person name="Henrissat B."/>
            <person name="Record E."/>
        </authorList>
    </citation>
    <scope>NUCLEOTIDE SEQUENCE [LARGE SCALE GENOMIC DNA]</scope>
    <source>
        <strain evidence="4">BRFM137</strain>
    </source>
</reference>
<keyword evidence="5" id="KW-1185">Reference proteome</keyword>
<feature type="compositionally biased region" description="Basic and acidic residues" evidence="2">
    <location>
        <begin position="812"/>
        <end position="831"/>
    </location>
</feature>
<dbReference type="InterPro" id="IPR039874">
    <property type="entry name" value="WAPL"/>
</dbReference>
<evidence type="ECO:0000256" key="1">
    <source>
        <dbReference type="ARBA" id="ARBA00006854"/>
    </source>
</evidence>
<evidence type="ECO:0000313" key="5">
    <source>
        <dbReference type="Proteomes" id="UP000029665"/>
    </source>
</evidence>
<comment type="caution">
    <text evidence="4">The sequence shown here is derived from an EMBL/GenBank/DDBJ whole genome shotgun (WGS) entry which is preliminary data.</text>
</comment>
<evidence type="ECO:0000313" key="4">
    <source>
        <dbReference type="EMBL" id="CDO70629.1"/>
    </source>
</evidence>
<sequence>MVRSIALAPQTVGLMAVAEEGTHAPPASHLSKSLTRSLTSAAESAERPSTPPRRPLARSVNITEGSPRSMARKSAKDLSNLFSFASETADAGPSSIPAKAQGGIARRMLARSRTETTVISISSTSDQGSAGASSVHATPSKLRGFRSDSIIASPSRRQSTPSPSKAQPQDNVSSPPILPTPVNANANVRTYAGTSRSFLVALPQSQAGTLGLDTHAHSLVDDTGPTFGASQEDDFDMRESYKELRERWGVDASEDDPRPVSSVSASPSPKGKGKKRKGMPDDTPVKVFAYGMTNDLKSITELRSKGESRRFLDEVGYLFEGLDAKGALGVRRGSALEIVTKMCDVDFARRAKTTDFLGRAWEVLRGAGAGDGDKVLDTTLAFYAALVARDPTDLLDLAAKSDFTFTLHRMLACLERSNDPLWLLSMKADNAELKAAGITKAETTLLSNLHRLVRKKSGLFDESDTISSRLLMSQALVSVLPSTHRFPQLGALLRTLLSELTLLPSRVDAYVSGLSLFPPPGPLSHADTPSLLHLDNCLRLFDSCLLGSWSVSAEEVETLSVKVEELRQRHLVEGLLALCVSCAIIQMDGELEGHRAVAGKCMESALRVLINLTHDDPEWCQAILDQGSSMAAVMQLVIMAHRQRQVLQKQVNADEGDDADADTAARWLDRMCLALGLLTNLVQALPDAKLAITEILIDFDCPHKRGCVLGCHCPGRTSALTCLVQVYAEHASSSSELDIVVRGHMAILLGLLMEHAPDNQQILLEVLPGTSRREKLSTLLQHAQEFTLFYVALTRKMAQARHRSQMAEETPSEAHEDTHPSAASMRRDSKGEAVAKGVVIFLSKLKDRSS</sequence>
<comment type="similarity">
    <text evidence="1">Belongs to the WAPL family.</text>
</comment>
<feature type="region of interest" description="Disordered" evidence="2">
    <location>
        <begin position="801"/>
        <end position="831"/>
    </location>
</feature>
<dbReference type="AlphaFoldDB" id="A0A060SEB2"/>
<feature type="region of interest" description="Disordered" evidence="2">
    <location>
        <begin position="248"/>
        <end position="283"/>
    </location>
</feature>
<proteinExistence type="inferred from homology"/>
<name>A0A060SEB2_PYCCI</name>
<protein>
    <recommendedName>
        <fullName evidence="3">Wings apart-like protein C-terminal domain-containing protein</fullName>
    </recommendedName>
</protein>
<feature type="region of interest" description="Disordered" evidence="2">
    <location>
        <begin position="38"/>
        <end position="59"/>
    </location>
</feature>
<dbReference type="Gene3D" id="1.25.10.10">
    <property type="entry name" value="Leucine-rich Repeat Variant"/>
    <property type="match status" value="1"/>
</dbReference>
<feature type="compositionally biased region" description="Polar residues" evidence="2">
    <location>
        <begin position="165"/>
        <end position="174"/>
    </location>
</feature>
<feature type="compositionally biased region" description="Low complexity" evidence="2">
    <location>
        <begin position="259"/>
        <end position="270"/>
    </location>
</feature>
<dbReference type="OMA" id="MRESYTE"/>
<evidence type="ECO:0000259" key="3">
    <source>
        <dbReference type="Pfam" id="PF07814"/>
    </source>
</evidence>
<feature type="region of interest" description="Disordered" evidence="2">
    <location>
        <begin position="116"/>
        <end position="181"/>
    </location>
</feature>
<organism evidence="4 5">
    <name type="scientific">Pycnoporus cinnabarinus</name>
    <name type="common">Cinnabar-red polypore</name>
    <name type="synonym">Trametes cinnabarina</name>
    <dbReference type="NCBI Taxonomy" id="5643"/>
    <lineage>
        <taxon>Eukaryota</taxon>
        <taxon>Fungi</taxon>
        <taxon>Dikarya</taxon>
        <taxon>Basidiomycota</taxon>
        <taxon>Agaricomycotina</taxon>
        <taxon>Agaricomycetes</taxon>
        <taxon>Polyporales</taxon>
        <taxon>Polyporaceae</taxon>
        <taxon>Trametes</taxon>
    </lineage>
</organism>